<name>A0ABW3M5W0_9PSEU</name>
<dbReference type="InterPro" id="IPR047655">
    <property type="entry name" value="Transpos_IS630-like"/>
</dbReference>
<dbReference type="Proteomes" id="UP001597045">
    <property type="component" value="Unassembled WGS sequence"/>
</dbReference>
<dbReference type="PANTHER" id="PTHR30347:SF1">
    <property type="entry name" value="MECHANOSENSITIVE CHANNEL MSCK"/>
    <property type="match status" value="1"/>
</dbReference>
<dbReference type="SUPFAM" id="SSF46689">
    <property type="entry name" value="Homeodomain-like"/>
    <property type="match status" value="1"/>
</dbReference>
<dbReference type="NCBIfam" id="NF033545">
    <property type="entry name" value="transpos_IS630"/>
    <property type="match status" value="1"/>
</dbReference>
<evidence type="ECO:0000313" key="3">
    <source>
        <dbReference type="Proteomes" id="UP001597045"/>
    </source>
</evidence>
<dbReference type="InterPro" id="IPR038717">
    <property type="entry name" value="Tc1-like_DDE_dom"/>
</dbReference>
<comment type="caution">
    <text evidence="2">The sequence shown here is derived from an EMBL/GenBank/DDBJ whole genome shotgun (WGS) entry which is preliminary data.</text>
</comment>
<dbReference type="SUPFAM" id="SSF53098">
    <property type="entry name" value="Ribonuclease H-like"/>
    <property type="match status" value="1"/>
</dbReference>
<dbReference type="InterPro" id="IPR009057">
    <property type="entry name" value="Homeodomain-like_sf"/>
</dbReference>
<dbReference type="InterPro" id="IPR012337">
    <property type="entry name" value="RNaseH-like_sf"/>
</dbReference>
<keyword evidence="3" id="KW-1185">Reference proteome</keyword>
<gene>
    <name evidence="2" type="ORF">ACFQ1S_11060</name>
</gene>
<feature type="domain" description="Tc1-like transposase DDE" evidence="1">
    <location>
        <begin position="175"/>
        <end position="320"/>
    </location>
</feature>
<proteinExistence type="predicted"/>
<reference evidence="3" key="1">
    <citation type="journal article" date="2019" name="Int. J. Syst. Evol. Microbiol.">
        <title>The Global Catalogue of Microorganisms (GCM) 10K type strain sequencing project: providing services to taxonomists for standard genome sequencing and annotation.</title>
        <authorList>
            <consortium name="The Broad Institute Genomics Platform"/>
            <consortium name="The Broad Institute Genome Sequencing Center for Infectious Disease"/>
            <person name="Wu L."/>
            <person name="Ma J."/>
        </authorList>
    </citation>
    <scope>NUCLEOTIDE SEQUENCE [LARGE SCALE GENOMIC DNA]</scope>
    <source>
        <strain evidence="3">JCM 31486</strain>
    </source>
</reference>
<dbReference type="PANTHER" id="PTHR30347">
    <property type="entry name" value="POTASSIUM CHANNEL RELATED"/>
    <property type="match status" value="1"/>
</dbReference>
<dbReference type="Pfam" id="PF13565">
    <property type="entry name" value="HTH_32"/>
    <property type="match status" value="1"/>
</dbReference>
<dbReference type="EMBL" id="JBHTIS010000508">
    <property type="protein sequence ID" value="MFD1046066.1"/>
    <property type="molecule type" value="Genomic_DNA"/>
</dbReference>
<dbReference type="InterPro" id="IPR052702">
    <property type="entry name" value="MscS-like_channel"/>
</dbReference>
<organism evidence="2 3">
    <name type="scientific">Kibdelosporangium lantanae</name>
    <dbReference type="NCBI Taxonomy" id="1497396"/>
    <lineage>
        <taxon>Bacteria</taxon>
        <taxon>Bacillati</taxon>
        <taxon>Actinomycetota</taxon>
        <taxon>Actinomycetes</taxon>
        <taxon>Pseudonocardiales</taxon>
        <taxon>Pseudonocardiaceae</taxon>
        <taxon>Kibdelosporangium</taxon>
    </lineage>
</organism>
<evidence type="ECO:0000313" key="2">
    <source>
        <dbReference type="EMBL" id="MFD1046066.1"/>
    </source>
</evidence>
<protein>
    <submittedName>
        <fullName evidence="2">IS630 family transposase</fullName>
    </submittedName>
</protein>
<dbReference type="InterPro" id="IPR036397">
    <property type="entry name" value="RNaseH_sf"/>
</dbReference>
<dbReference type="Pfam" id="PF13358">
    <property type="entry name" value="DDE_3"/>
    <property type="match status" value="1"/>
</dbReference>
<sequence length="363" mass="41199">MARTGRPKAELVLTAEERETLERWARRATSAQALAQRCRVVLACAEGLSNTEVAARLGVHRTMVGKWRSRFTIGRLDALMDEGRPGRPPSITVDQVEEVIVATLEQTPRNATHWSRTSMAEKSGLSKSTIGRIWRDFGLKPHRAETFKLSTDPQFVEKVVDVVGLYHNPPERAVVLCVDEKSQIQALDRSQPTLPMMPGVPERRTHDYVRNGITSLFAAFDIADGVVISELHRQHRAAEFKKFLITIDKTVPAELDVHLICDNYGTHKTPAIKAWLAKHPRFHMHFTPTGSSWINQVERWFGFLTEQKIKRGAHKSVQALEKDIRAWIADWNTHPRPFVWTKTAEEILESIARFCRRISGAGH</sequence>
<evidence type="ECO:0000259" key="1">
    <source>
        <dbReference type="Pfam" id="PF13358"/>
    </source>
</evidence>
<dbReference type="Gene3D" id="3.30.420.10">
    <property type="entry name" value="Ribonuclease H-like superfamily/Ribonuclease H"/>
    <property type="match status" value="1"/>
</dbReference>
<accession>A0ABW3M5W0</accession>